<comment type="caution">
    <text evidence="6">The sequence shown here is derived from an EMBL/GenBank/DDBJ whole genome shotgun (WGS) entry which is preliminary data.</text>
</comment>
<dbReference type="CDD" id="cd05301">
    <property type="entry name" value="GDH"/>
    <property type="match status" value="1"/>
</dbReference>
<proteinExistence type="inferred from homology"/>
<dbReference type="Pfam" id="PF00389">
    <property type="entry name" value="2-Hacid_dh"/>
    <property type="match status" value="1"/>
</dbReference>
<gene>
    <name evidence="6" type="ORF">V1264_004393</name>
</gene>
<evidence type="ECO:0000256" key="3">
    <source>
        <dbReference type="RuleBase" id="RU003719"/>
    </source>
</evidence>
<evidence type="ECO:0000256" key="1">
    <source>
        <dbReference type="ARBA" id="ARBA00023002"/>
    </source>
</evidence>
<evidence type="ECO:0000259" key="5">
    <source>
        <dbReference type="Pfam" id="PF02826"/>
    </source>
</evidence>
<reference evidence="6 7" key="1">
    <citation type="submission" date="2024-02" db="EMBL/GenBank/DDBJ databases">
        <title>Chromosome-scale genome assembly of the rough periwinkle Littorina saxatilis.</title>
        <authorList>
            <person name="De Jode A."/>
            <person name="Faria R."/>
            <person name="Formenti G."/>
            <person name="Sims Y."/>
            <person name="Smith T.P."/>
            <person name="Tracey A."/>
            <person name="Wood J.M.D."/>
            <person name="Zagrodzka Z.B."/>
            <person name="Johannesson K."/>
            <person name="Butlin R.K."/>
            <person name="Leder E.H."/>
        </authorList>
    </citation>
    <scope>NUCLEOTIDE SEQUENCE [LARGE SCALE GENOMIC DNA]</scope>
    <source>
        <strain evidence="6">Snail1</strain>
        <tissue evidence="6">Muscle</tissue>
    </source>
</reference>
<dbReference type="PANTHER" id="PTHR10996">
    <property type="entry name" value="2-HYDROXYACID DEHYDROGENASE-RELATED"/>
    <property type="match status" value="1"/>
</dbReference>
<dbReference type="PANTHER" id="PTHR10996:SF277">
    <property type="entry name" value="GLYOXYLATE REDUCTASE_HYDROXYPYRUVATE REDUCTASE"/>
    <property type="match status" value="1"/>
</dbReference>
<dbReference type="PROSITE" id="PS00065">
    <property type="entry name" value="D_2_HYDROXYACID_DH_1"/>
    <property type="match status" value="1"/>
</dbReference>
<keyword evidence="1 3" id="KW-0560">Oxidoreductase</keyword>
<comment type="similarity">
    <text evidence="3">Belongs to the D-isomer specific 2-hydroxyacid dehydrogenase family.</text>
</comment>
<protein>
    <recommendedName>
        <fullName evidence="2">Glyoxylate reductase/hydroxypyruvate reductase</fullName>
    </recommendedName>
</protein>
<dbReference type="InterPro" id="IPR006140">
    <property type="entry name" value="D-isomer_DH_NAD-bd"/>
</dbReference>
<dbReference type="GO" id="GO:0051287">
    <property type="term" value="F:NAD binding"/>
    <property type="evidence" value="ECO:0007669"/>
    <property type="project" value="InterPro"/>
</dbReference>
<evidence type="ECO:0000313" key="6">
    <source>
        <dbReference type="EMBL" id="KAK7097408.1"/>
    </source>
</evidence>
<dbReference type="Pfam" id="PF02826">
    <property type="entry name" value="2-Hacid_dh_C"/>
    <property type="match status" value="1"/>
</dbReference>
<name>A0AAN9B1Y4_9CAEN</name>
<keyword evidence="7" id="KW-1185">Reference proteome</keyword>
<dbReference type="FunFam" id="3.40.50.720:FF:000026">
    <property type="entry name" value="Glyoxylate/hydroxypyruvate reductase B"/>
    <property type="match status" value="1"/>
</dbReference>
<organism evidence="6 7">
    <name type="scientific">Littorina saxatilis</name>
    <dbReference type="NCBI Taxonomy" id="31220"/>
    <lineage>
        <taxon>Eukaryota</taxon>
        <taxon>Metazoa</taxon>
        <taxon>Spiralia</taxon>
        <taxon>Lophotrochozoa</taxon>
        <taxon>Mollusca</taxon>
        <taxon>Gastropoda</taxon>
        <taxon>Caenogastropoda</taxon>
        <taxon>Littorinimorpha</taxon>
        <taxon>Littorinoidea</taxon>
        <taxon>Littorinidae</taxon>
        <taxon>Littorina</taxon>
    </lineage>
</organism>
<dbReference type="GO" id="GO:0030267">
    <property type="term" value="F:glyoxylate reductase (NADPH) activity"/>
    <property type="evidence" value="ECO:0007669"/>
    <property type="project" value="TreeGrafter"/>
</dbReference>
<dbReference type="EMBL" id="JBAMIC010000013">
    <property type="protein sequence ID" value="KAK7097408.1"/>
    <property type="molecule type" value="Genomic_DNA"/>
</dbReference>
<dbReference type="GO" id="GO:0005829">
    <property type="term" value="C:cytosol"/>
    <property type="evidence" value="ECO:0007669"/>
    <property type="project" value="TreeGrafter"/>
</dbReference>
<dbReference type="InterPro" id="IPR050223">
    <property type="entry name" value="D-isomer_2-hydroxyacid_DH"/>
</dbReference>
<dbReference type="InterPro" id="IPR029752">
    <property type="entry name" value="D-isomer_DH_CS1"/>
</dbReference>
<evidence type="ECO:0000259" key="4">
    <source>
        <dbReference type="Pfam" id="PF00389"/>
    </source>
</evidence>
<dbReference type="GO" id="GO:0008465">
    <property type="term" value="F:hydroxypyruvate reductase (NADH) activity"/>
    <property type="evidence" value="ECO:0007669"/>
    <property type="project" value="TreeGrafter"/>
</dbReference>
<dbReference type="SUPFAM" id="SSF52283">
    <property type="entry name" value="Formate/glycerate dehydrogenase catalytic domain-like"/>
    <property type="match status" value="1"/>
</dbReference>
<dbReference type="Gene3D" id="3.40.50.720">
    <property type="entry name" value="NAD(P)-binding Rossmann-like Domain"/>
    <property type="match status" value="2"/>
</dbReference>
<sequence length="361" mass="38836">MITRLRSFLTIRVLNGGVANSLSSHLRVISCQRISSMSTKPKVFITRRVPESGPTLLKTQCEVAQWNKDDPIPRNELLSSVKGVDALFCLLTEKIDGELLDAAGTSLKVVGTMSVGYDHVDLQACAERGVKVGFTPNVLTNAVAELTVALLLATSRRLKEAIRAVENGLWGTWKPMWLCGPGLEGSTVGIVGFGRIGMAVARCLKPFAVNCMLYTDFAERPAEAKEIGAEFRSLDEVLAASDFVLACVALTPDTKEMFNKDLFKKMKKTSVFINTSRGGVVQQDDLYQALVSGEIGAAGLDVTTPEPLPTDSPLLTLDNCVALPHIASATHNSRGAMSELTARNILSALNSQPMPSEIKAS</sequence>
<evidence type="ECO:0000256" key="2">
    <source>
        <dbReference type="ARBA" id="ARBA00073306"/>
    </source>
</evidence>
<evidence type="ECO:0000313" key="7">
    <source>
        <dbReference type="Proteomes" id="UP001374579"/>
    </source>
</evidence>
<dbReference type="AlphaFoldDB" id="A0AAN9B1Y4"/>
<feature type="domain" description="D-isomer specific 2-hydroxyacid dehydrogenase catalytic" evidence="4">
    <location>
        <begin position="43"/>
        <end position="358"/>
    </location>
</feature>
<accession>A0AAN9B1Y4</accession>
<dbReference type="SUPFAM" id="SSF51735">
    <property type="entry name" value="NAD(P)-binding Rossmann-fold domains"/>
    <property type="match status" value="1"/>
</dbReference>
<dbReference type="Proteomes" id="UP001374579">
    <property type="component" value="Unassembled WGS sequence"/>
</dbReference>
<dbReference type="InterPro" id="IPR036291">
    <property type="entry name" value="NAD(P)-bd_dom_sf"/>
</dbReference>
<feature type="domain" description="D-isomer specific 2-hydroxyacid dehydrogenase NAD-binding" evidence="5">
    <location>
        <begin position="148"/>
        <end position="327"/>
    </location>
</feature>
<dbReference type="InterPro" id="IPR006139">
    <property type="entry name" value="D-isomer_2_OHA_DH_cat_dom"/>
</dbReference>